<feature type="compositionally biased region" description="Acidic residues" evidence="1">
    <location>
        <begin position="64"/>
        <end position="74"/>
    </location>
</feature>
<reference evidence="2" key="1">
    <citation type="submission" date="2021-01" db="EMBL/GenBank/DDBJ databases">
        <authorList>
            <person name="Corre E."/>
            <person name="Pelletier E."/>
            <person name="Niang G."/>
            <person name="Scheremetjew M."/>
            <person name="Finn R."/>
            <person name="Kale V."/>
            <person name="Holt S."/>
            <person name="Cochrane G."/>
            <person name="Meng A."/>
            <person name="Brown T."/>
            <person name="Cohen L."/>
        </authorList>
    </citation>
    <scope>NUCLEOTIDE SEQUENCE</scope>
    <source>
        <strain evidence="2">10249 10 AB</strain>
    </source>
</reference>
<feature type="region of interest" description="Disordered" evidence="1">
    <location>
        <begin position="219"/>
        <end position="239"/>
    </location>
</feature>
<evidence type="ECO:0000256" key="1">
    <source>
        <dbReference type="SAM" id="MobiDB-lite"/>
    </source>
</evidence>
<dbReference type="EMBL" id="HBIX01034684">
    <property type="protein sequence ID" value="CAE0729886.1"/>
    <property type="molecule type" value="Transcribed_RNA"/>
</dbReference>
<name>A0A7S4AXH3_9STRA</name>
<feature type="region of interest" description="Disordered" evidence="1">
    <location>
        <begin position="64"/>
        <end position="84"/>
    </location>
</feature>
<gene>
    <name evidence="2" type="ORF">PAUS00366_LOCUS22671</name>
</gene>
<evidence type="ECO:0000313" key="2">
    <source>
        <dbReference type="EMBL" id="CAE0729886.1"/>
    </source>
</evidence>
<accession>A0A7S4AXH3</accession>
<dbReference type="AlphaFoldDB" id="A0A7S4AXH3"/>
<sequence>MLLTCAEDKRNRTRCSRMLEFETTDSPQSVTSLLSSDGVPFLDIDINDCPTAATEPCIKAKVDECDDDDDDDTQENNGVDEGSSSLSVHFCRTITVRGTYHHRNYSRREKVACWYQPWELAERKKGCIKQIERWQNDGEDQTDDESYCSRGLESFEPMATRRKRKLRRKAQNTVFAKQYVGADDMIIAKDYLAVTSRSQMLANIVGLRDQLEAESCYCDDDQKEDQQENSGAARSTKHN</sequence>
<organism evidence="2">
    <name type="scientific">Pseudo-nitzschia australis</name>
    <dbReference type="NCBI Taxonomy" id="44445"/>
    <lineage>
        <taxon>Eukaryota</taxon>
        <taxon>Sar</taxon>
        <taxon>Stramenopiles</taxon>
        <taxon>Ochrophyta</taxon>
        <taxon>Bacillariophyta</taxon>
        <taxon>Bacillariophyceae</taxon>
        <taxon>Bacillariophycidae</taxon>
        <taxon>Bacillariales</taxon>
        <taxon>Bacillariaceae</taxon>
        <taxon>Pseudo-nitzschia</taxon>
    </lineage>
</organism>
<protein>
    <submittedName>
        <fullName evidence="2">Uncharacterized protein</fullName>
    </submittedName>
</protein>
<proteinExistence type="predicted"/>